<sequence length="138" mass="15303">MHEGEVWTLLLKGYLLLELDEASGGRCLIVDQFLKLLKPQRLSKPGHKTKIGIEAPGRSISLDSFHSWHHSLIKGRLTFAEDSDLIFGQGRGNSANFQSEASECSPILAINGGCYVNSKHRKDSFLTQLKAQIRATLI</sequence>
<comment type="caution">
    <text evidence="1">The sequence shown here is derived from an EMBL/GenBank/DDBJ whole genome shotgun (WGS) entry which is preliminary data.</text>
</comment>
<organism evidence="1 2">
    <name type="scientific">Canavalia gladiata</name>
    <name type="common">Sword bean</name>
    <name type="synonym">Dolichos gladiatus</name>
    <dbReference type="NCBI Taxonomy" id="3824"/>
    <lineage>
        <taxon>Eukaryota</taxon>
        <taxon>Viridiplantae</taxon>
        <taxon>Streptophyta</taxon>
        <taxon>Embryophyta</taxon>
        <taxon>Tracheophyta</taxon>
        <taxon>Spermatophyta</taxon>
        <taxon>Magnoliopsida</taxon>
        <taxon>eudicotyledons</taxon>
        <taxon>Gunneridae</taxon>
        <taxon>Pentapetalae</taxon>
        <taxon>rosids</taxon>
        <taxon>fabids</taxon>
        <taxon>Fabales</taxon>
        <taxon>Fabaceae</taxon>
        <taxon>Papilionoideae</taxon>
        <taxon>50 kb inversion clade</taxon>
        <taxon>NPAAA clade</taxon>
        <taxon>indigoferoid/millettioid clade</taxon>
        <taxon>Phaseoleae</taxon>
        <taxon>Canavalia</taxon>
    </lineage>
</organism>
<dbReference type="AlphaFoldDB" id="A0AAN9LME9"/>
<keyword evidence="2" id="KW-1185">Reference proteome</keyword>
<accession>A0AAN9LME9</accession>
<evidence type="ECO:0000313" key="2">
    <source>
        <dbReference type="Proteomes" id="UP001367508"/>
    </source>
</evidence>
<dbReference type="EMBL" id="JAYMYQ010000004">
    <property type="protein sequence ID" value="KAK7338306.1"/>
    <property type="molecule type" value="Genomic_DNA"/>
</dbReference>
<name>A0AAN9LME9_CANGL</name>
<proteinExistence type="predicted"/>
<gene>
    <name evidence="1" type="ORF">VNO77_18911</name>
</gene>
<dbReference type="Proteomes" id="UP001367508">
    <property type="component" value="Unassembled WGS sequence"/>
</dbReference>
<protein>
    <submittedName>
        <fullName evidence="1">Uncharacterized protein</fullName>
    </submittedName>
</protein>
<evidence type="ECO:0000313" key="1">
    <source>
        <dbReference type="EMBL" id="KAK7338306.1"/>
    </source>
</evidence>
<reference evidence="1 2" key="1">
    <citation type="submission" date="2024-01" db="EMBL/GenBank/DDBJ databases">
        <title>The genomes of 5 underutilized Papilionoideae crops provide insights into root nodulation and disease resistanc.</title>
        <authorList>
            <person name="Jiang F."/>
        </authorList>
    </citation>
    <scope>NUCLEOTIDE SEQUENCE [LARGE SCALE GENOMIC DNA]</scope>
    <source>
        <strain evidence="1">LVBAO_FW01</strain>
        <tissue evidence="1">Leaves</tissue>
    </source>
</reference>